<evidence type="ECO:0000256" key="1">
    <source>
        <dbReference type="SAM" id="MobiDB-lite"/>
    </source>
</evidence>
<sequence length="71" mass="7764">MSERGCFESHATAPCLTREESSCPPPTQPKPSEELQWTGGGLRLLPPTGEEPGTMVRNAPYVAGYYNKEPQ</sequence>
<feature type="region of interest" description="Disordered" evidence="1">
    <location>
        <begin position="1"/>
        <end position="56"/>
    </location>
</feature>
<keyword evidence="3" id="KW-1185">Reference proteome</keyword>
<protein>
    <submittedName>
        <fullName evidence="2">Uncharacterized protein</fullName>
    </submittedName>
</protein>
<dbReference type="Proteomes" id="UP001281761">
    <property type="component" value="Unassembled WGS sequence"/>
</dbReference>
<organism evidence="2 3">
    <name type="scientific">Blattamonas nauphoetae</name>
    <dbReference type="NCBI Taxonomy" id="2049346"/>
    <lineage>
        <taxon>Eukaryota</taxon>
        <taxon>Metamonada</taxon>
        <taxon>Preaxostyla</taxon>
        <taxon>Oxymonadida</taxon>
        <taxon>Blattamonas</taxon>
    </lineage>
</organism>
<evidence type="ECO:0000313" key="2">
    <source>
        <dbReference type="EMBL" id="KAK2961495.1"/>
    </source>
</evidence>
<gene>
    <name evidence="2" type="ORF">BLNAU_3617</name>
</gene>
<reference evidence="2 3" key="1">
    <citation type="journal article" date="2022" name="bioRxiv">
        <title>Genomics of Preaxostyla Flagellates Illuminates Evolutionary Transitions and the Path Towards Mitochondrial Loss.</title>
        <authorList>
            <person name="Novak L.V.F."/>
            <person name="Treitli S.C."/>
            <person name="Pyrih J."/>
            <person name="Halakuc P."/>
            <person name="Pipaliya S.V."/>
            <person name="Vacek V."/>
            <person name="Brzon O."/>
            <person name="Soukal P."/>
            <person name="Eme L."/>
            <person name="Dacks J.B."/>
            <person name="Karnkowska A."/>
            <person name="Elias M."/>
            <person name="Hampl V."/>
        </authorList>
    </citation>
    <scope>NUCLEOTIDE SEQUENCE [LARGE SCALE GENOMIC DNA]</scope>
    <source>
        <strain evidence="2">NAU3</strain>
        <tissue evidence="2">Gut</tissue>
    </source>
</reference>
<dbReference type="EMBL" id="JARBJD010000016">
    <property type="protein sequence ID" value="KAK2961495.1"/>
    <property type="molecule type" value="Genomic_DNA"/>
</dbReference>
<proteinExistence type="predicted"/>
<comment type="caution">
    <text evidence="2">The sequence shown here is derived from an EMBL/GenBank/DDBJ whole genome shotgun (WGS) entry which is preliminary data.</text>
</comment>
<accession>A0ABQ9YCL5</accession>
<feature type="compositionally biased region" description="Low complexity" evidence="1">
    <location>
        <begin position="43"/>
        <end position="53"/>
    </location>
</feature>
<evidence type="ECO:0000313" key="3">
    <source>
        <dbReference type="Proteomes" id="UP001281761"/>
    </source>
</evidence>
<name>A0ABQ9YCL5_9EUKA</name>